<keyword evidence="2" id="KW-0677">Repeat</keyword>
<dbReference type="InterPro" id="IPR009145">
    <property type="entry name" value="U2AF_small"/>
</dbReference>
<evidence type="ECO:0000313" key="8">
    <source>
        <dbReference type="Proteomes" id="UP000807504"/>
    </source>
</evidence>
<keyword evidence="1" id="KW-0479">Metal-binding</keyword>
<dbReference type="AlphaFoldDB" id="A0A8T0F527"/>
<keyword evidence="4" id="KW-0862">Zinc</keyword>
<feature type="domain" description="C3H1-type" evidence="6">
    <location>
        <begin position="7"/>
        <end position="22"/>
    </location>
</feature>
<proteinExistence type="predicted"/>
<dbReference type="GO" id="GO:0089701">
    <property type="term" value="C:U2AF complex"/>
    <property type="evidence" value="ECO:0007669"/>
    <property type="project" value="InterPro"/>
</dbReference>
<dbReference type="GO" id="GO:0008270">
    <property type="term" value="F:zinc ion binding"/>
    <property type="evidence" value="ECO:0007669"/>
    <property type="project" value="UniProtKB-KW"/>
</dbReference>
<dbReference type="PANTHER" id="PTHR12620">
    <property type="entry name" value="U2 SNRNP AUXILIARY FACTOR, SMALL SUBUNIT"/>
    <property type="match status" value="1"/>
</dbReference>
<dbReference type="Pfam" id="PF00642">
    <property type="entry name" value="zf-CCCH"/>
    <property type="match status" value="1"/>
</dbReference>
<keyword evidence="3" id="KW-0863">Zinc-finger</keyword>
<evidence type="ECO:0000256" key="2">
    <source>
        <dbReference type="ARBA" id="ARBA00022737"/>
    </source>
</evidence>
<reference evidence="7" key="1">
    <citation type="journal article" date="2020" name="bioRxiv">
        <title>Chromosome-level reference genome of the European wasp spider Argiope bruennichi: a resource for studies on range expansion and evolutionary adaptation.</title>
        <authorList>
            <person name="Sheffer M.M."/>
            <person name="Hoppe A."/>
            <person name="Krehenwinkel H."/>
            <person name="Uhl G."/>
            <person name="Kuss A.W."/>
            <person name="Jensen L."/>
            <person name="Jensen C."/>
            <person name="Gillespie R.G."/>
            <person name="Hoff K.J."/>
            <person name="Prost S."/>
        </authorList>
    </citation>
    <scope>NUCLEOTIDE SEQUENCE</scope>
</reference>
<protein>
    <submittedName>
        <fullName evidence="7">Splicing factor U2AF 35 kDa subunit like protein</fullName>
    </submittedName>
</protein>
<evidence type="ECO:0000256" key="5">
    <source>
        <dbReference type="SAM" id="MobiDB-lite"/>
    </source>
</evidence>
<feature type="compositionally biased region" description="Basic residues" evidence="5">
    <location>
        <begin position="36"/>
        <end position="71"/>
    </location>
</feature>
<organism evidence="7 8">
    <name type="scientific">Argiope bruennichi</name>
    <name type="common">Wasp spider</name>
    <name type="synonym">Aranea bruennichi</name>
    <dbReference type="NCBI Taxonomy" id="94029"/>
    <lineage>
        <taxon>Eukaryota</taxon>
        <taxon>Metazoa</taxon>
        <taxon>Ecdysozoa</taxon>
        <taxon>Arthropoda</taxon>
        <taxon>Chelicerata</taxon>
        <taxon>Arachnida</taxon>
        <taxon>Araneae</taxon>
        <taxon>Araneomorphae</taxon>
        <taxon>Entelegynae</taxon>
        <taxon>Araneoidea</taxon>
        <taxon>Araneidae</taxon>
        <taxon>Argiope</taxon>
    </lineage>
</organism>
<keyword evidence="8" id="KW-1185">Reference proteome</keyword>
<evidence type="ECO:0000256" key="1">
    <source>
        <dbReference type="ARBA" id="ARBA00022723"/>
    </source>
</evidence>
<dbReference type="GO" id="GO:0000398">
    <property type="term" value="P:mRNA splicing, via spliceosome"/>
    <property type="evidence" value="ECO:0007669"/>
    <property type="project" value="InterPro"/>
</dbReference>
<dbReference type="GO" id="GO:0003723">
    <property type="term" value="F:RNA binding"/>
    <property type="evidence" value="ECO:0007669"/>
    <property type="project" value="InterPro"/>
</dbReference>
<feature type="region of interest" description="Disordered" evidence="5">
    <location>
        <begin position="34"/>
        <end position="71"/>
    </location>
</feature>
<dbReference type="EMBL" id="JABXBU010000015">
    <property type="protein sequence ID" value="KAF8786314.1"/>
    <property type="molecule type" value="Genomic_DNA"/>
</dbReference>
<evidence type="ECO:0000313" key="7">
    <source>
        <dbReference type="EMBL" id="KAF8786314.1"/>
    </source>
</evidence>
<dbReference type="InterPro" id="IPR000571">
    <property type="entry name" value="Znf_CCCH"/>
</dbReference>
<comment type="caution">
    <text evidence="7">The sequence shown here is derived from an EMBL/GenBank/DDBJ whole genome shotgun (WGS) entry which is preliminary data.</text>
</comment>
<name>A0A8T0F527_ARGBR</name>
<dbReference type="Proteomes" id="UP000807504">
    <property type="component" value="Unassembled WGS sequence"/>
</dbReference>
<sequence>MFSRQYEVGECKRSGFCNFMHVKAVSRELKRELYSRYRRHRSRSRGRRRSRSRSRDRRRRSRSRERRRGAR</sequence>
<evidence type="ECO:0000256" key="4">
    <source>
        <dbReference type="ARBA" id="ARBA00022833"/>
    </source>
</evidence>
<reference evidence="7" key="2">
    <citation type="submission" date="2020-06" db="EMBL/GenBank/DDBJ databases">
        <authorList>
            <person name="Sheffer M."/>
        </authorList>
    </citation>
    <scope>NUCLEOTIDE SEQUENCE</scope>
</reference>
<accession>A0A8T0F527</accession>
<gene>
    <name evidence="7" type="ORF">HNY73_008047</name>
</gene>
<evidence type="ECO:0000256" key="3">
    <source>
        <dbReference type="ARBA" id="ARBA00022771"/>
    </source>
</evidence>
<evidence type="ECO:0000259" key="6">
    <source>
        <dbReference type="Pfam" id="PF00642"/>
    </source>
</evidence>